<keyword evidence="2" id="KW-1185">Reference proteome</keyword>
<comment type="caution">
    <text evidence="1">The sequence shown here is derived from an EMBL/GenBank/DDBJ whole genome shotgun (WGS) entry which is preliminary data.</text>
</comment>
<name>A0A448X6H6_9PLAT</name>
<sequence length="99" mass="10576">MMAKVVIAPIASWPNFVQLLPPGGKPHDIMGMQTKRVISTASDFGGRLATASCGCRHAGVLESRRVCACVSYSARWLGTGRIRLRQAGGTVCRFPDACV</sequence>
<protein>
    <submittedName>
        <fullName evidence="1">Uncharacterized protein</fullName>
    </submittedName>
</protein>
<dbReference type="AlphaFoldDB" id="A0A448X6H6"/>
<accession>A0A448X6H6</accession>
<evidence type="ECO:0000313" key="1">
    <source>
        <dbReference type="EMBL" id="VEL29279.1"/>
    </source>
</evidence>
<organism evidence="1 2">
    <name type="scientific">Protopolystoma xenopodis</name>
    <dbReference type="NCBI Taxonomy" id="117903"/>
    <lineage>
        <taxon>Eukaryota</taxon>
        <taxon>Metazoa</taxon>
        <taxon>Spiralia</taxon>
        <taxon>Lophotrochozoa</taxon>
        <taxon>Platyhelminthes</taxon>
        <taxon>Monogenea</taxon>
        <taxon>Polyopisthocotylea</taxon>
        <taxon>Polystomatidea</taxon>
        <taxon>Polystomatidae</taxon>
        <taxon>Protopolystoma</taxon>
    </lineage>
</organism>
<dbReference type="EMBL" id="CAAALY010101754">
    <property type="protein sequence ID" value="VEL29279.1"/>
    <property type="molecule type" value="Genomic_DNA"/>
</dbReference>
<proteinExistence type="predicted"/>
<dbReference type="Proteomes" id="UP000784294">
    <property type="component" value="Unassembled WGS sequence"/>
</dbReference>
<evidence type="ECO:0000313" key="2">
    <source>
        <dbReference type="Proteomes" id="UP000784294"/>
    </source>
</evidence>
<gene>
    <name evidence="1" type="ORF">PXEA_LOCUS22719</name>
</gene>
<reference evidence="1" key="1">
    <citation type="submission" date="2018-11" db="EMBL/GenBank/DDBJ databases">
        <authorList>
            <consortium name="Pathogen Informatics"/>
        </authorList>
    </citation>
    <scope>NUCLEOTIDE SEQUENCE</scope>
</reference>